<reference evidence="1 2" key="1">
    <citation type="submission" date="2021-03" db="EMBL/GenBank/DDBJ databases">
        <title>Genomic Encyclopedia of Type Strains, Phase III (KMG-III): the genomes of soil and plant-associated and newly described type strains.</title>
        <authorList>
            <person name="Whitman W."/>
        </authorList>
    </citation>
    <scope>NUCLEOTIDE SEQUENCE [LARGE SCALE GENOMIC DNA]</scope>
    <source>
        <strain evidence="1 2">IMMIB AFH-6</strain>
    </source>
</reference>
<dbReference type="Proteomes" id="UP000781958">
    <property type="component" value="Unassembled WGS sequence"/>
</dbReference>
<dbReference type="RefSeq" id="WP_209768370.1">
    <property type="nucleotide sequence ID" value="NZ_JAGINP010000015.1"/>
</dbReference>
<evidence type="ECO:0000313" key="1">
    <source>
        <dbReference type="EMBL" id="MBP2294258.1"/>
    </source>
</evidence>
<proteinExistence type="predicted"/>
<evidence type="ECO:0000313" key="2">
    <source>
        <dbReference type="Proteomes" id="UP000781958"/>
    </source>
</evidence>
<organism evidence="1 2">
    <name type="scientific">Azospirillum rugosum</name>
    <dbReference type="NCBI Taxonomy" id="416170"/>
    <lineage>
        <taxon>Bacteria</taxon>
        <taxon>Pseudomonadati</taxon>
        <taxon>Pseudomonadota</taxon>
        <taxon>Alphaproteobacteria</taxon>
        <taxon>Rhodospirillales</taxon>
        <taxon>Azospirillaceae</taxon>
        <taxon>Azospirillum</taxon>
    </lineage>
</organism>
<gene>
    <name evidence="1" type="ORF">J2851_004047</name>
</gene>
<comment type="caution">
    <text evidence="1">The sequence shown here is derived from an EMBL/GenBank/DDBJ whole genome shotgun (WGS) entry which is preliminary data.</text>
</comment>
<dbReference type="EMBL" id="JAGINP010000015">
    <property type="protein sequence ID" value="MBP2294258.1"/>
    <property type="molecule type" value="Genomic_DNA"/>
</dbReference>
<sequence length="91" mass="10719">MTSCTLRTLSRRRSVQVRCPKRFEWRRFEGNSEEFGIGRIRNIRRPVVKLKPNAGNRGRRGHQELRLANVPDAKTLLWRFVLSVDGRLCGW</sequence>
<name>A0ABS4SNX2_9PROT</name>
<protein>
    <submittedName>
        <fullName evidence="1">Uncharacterized protein</fullName>
    </submittedName>
</protein>
<accession>A0ABS4SNX2</accession>
<keyword evidence="2" id="KW-1185">Reference proteome</keyword>